<evidence type="ECO:0008006" key="2">
    <source>
        <dbReference type="Google" id="ProtNLM"/>
    </source>
</evidence>
<dbReference type="GO" id="GO:0008610">
    <property type="term" value="P:lipid biosynthetic process"/>
    <property type="evidence" value="ECO:0007669"/>
    <property type="project" value="InterPro"/>
</dbReference>
<proteinExistence type="predicted"/>
<dbReference type="InterPro" id="IPR011004">
    <property type="entry name" value="Trimer_LpxA-like_sf"/>
</dbReference>
<dbReference type="GO" id="GO:0008780">
    <property type="term" value="F:acyl-[acyl-carrier-protein]-UDP-N-acetylglucosamine O-acyltransferase activity"/>
    <property type="evidence" value="ECO:0007669"/>
    <property type="project" value="InterPro"/>
</dbReference>
<name>A0A382ASF3_9ZZZZ</name>
<protein>
    <recommendedName>
        <fullName evidence="2">UDP N-acetylglucosamine O-acyltransferase C-terminal domain-containing protein</fullName>
    </recommendedName>
</protein>
<accession>A0A382ASF3</accession>
<dbReference type="EMBL" id="UINC01026468">
    <property type="protein sequence ID" value="SVB03973.1"/>
    <property type="molecule type" value="Genomic_DNA"/>
</dbReference>
<sequence length="111" mass="12110">VIHQTAIISTKAKIPENTKIGPYCIIDEGVSIEEGCELISHVHLSGNTKIGKNNKFFPFSSVGTIPQDLKYSGEDSKLVIGENNTFRENVTINPGTKNGGMITKIEDNCLF</sequence>
<reference evidence="1" key="1">
    <citation type="submission" date="2018-05" db="EMBL/GenBank/DDBJ databases">
        <authorList>
            <person name="Lanie J.A."/>
            <person name="Ng W.-L."/>
            <person name="Kazmierczak K.M."/>
            <person name="Andrzejewski T.M."/>
            <person name="Davidsen T.M."/>
            <person name="Wayne K.J."/>
            <person name="Tettelin H."/>
            <person name="Glass J.I."/>
            <person name="Rusch D."/>
            <person name="Podicherti R."/>
            <person name="Tsui H.-C.T."/>
            <person name="Winkler M.E."/>
        </authorList>
    </citation>
    <scope>NUCLEOTIDE SEQUENCE</scope>
</reference>
<feature type="non-terminal residue" evidence="1">
    <location>
        <position position="111"/>
    </location>
</feature>
<gene>
    <name evidence="1" type="ORF">METZ01_LOCUS156827</name>
</gene>
<organism evidence="1">
    <name type="scientific">marine metagenome</name>
    <dbReference type="NCBI Taxonomy" id="408172"/>
    <lineage>
        <taxon>unclassified sequences</taxon>
        <taxon>metagenomes</taxon>
        <taxon>ecological metagenomes</taxon>
    </lineage>
</organism>
<dbReference type="InterPro" id="IPR010137">
    <property type="entry name" value="Lipid_A_LpxA"/>
</dbReference>
<dbReference type="AlphaFoldDB" id="A0A382ASF3"/>
<dbReference type="SUPFAM" id="SSF51161">
    <property type="entry name" value="Trimeric LpxA-like enzymes"/>
    <property type="match status" value="1"/>
</dbReference>
<dbReference type="Gene3D" id="2.160.10.10">
    <property type="entry name" value="Hexapeptide repeat proteins"/>
    <property type="match status" value="1"/>
</dbReference>
<dbReference type="PANTHER" id="PTHR43480:SF1">
    <property type="entry name" value="ACYL-[ACYL-CARRIER-PROTEIN]--UDP-N-ACETYLGLUCOSAMINE O-ACYLTRANSFERASE, MITOCHONDRIAL-RELATED"/>
    <property type="match status" value="1"/>
</dbReference>
<feature type="non-terminal residue" evidence="1">
    <location>
        <position position="1"/>
    </location>
</feature>
<dbReference type="PANTHER" id="PTHR43480">
    <property type="entry name" value="ACYL-[ACYL-CARRIER-PROTEIN]--UDP-N-ACETYLGLUCOSAMINE O-ACYLTRANSFERASE"/>
    <property type="match status" value="1"/>
</dbReference>
<evidence type="ECO:0000313" key="1">
    <source>
        <dbReference type="EMBL" id="SVB03973.1"/>
    </source>
</evidence>